<sequence length="359" mass="39365">MNPTTFDTSGFARAYAAPLRGEFRCLPEDFIVDEQMDIALTGSGEHLWVQVRKTGANTDWVAGQLARCAGVPAKEVGYAGLKDRHAITTQWFSLPLPGMADPDFAALPDEIEVLQQQRHDKKLRRGALEANRFSLTLRHCSGDFAEAAAICEQISQHGIPNYYGDQRFGHNFGNLRKAERWFAAGVEPKQRNQRSLYLSAARSWIFNNVLAQRVADGTWNQRVPGDVFMFEGGSAWFADDASAELPARLATQAIHPTGVLWGRGELPTQAEAGELEAEQAARFPIFCAGLEKQGLKQERRALRVNVGTVGFEVVDDSTLRLSFALPAGAYATVVLEQLGGFTHFASIVTKPAGSMGLLK</sequence>
<dbReference type="Gene3D" id="3.30.2340.10">
    <property type="entry name" value="TruD, insertion domain"/>
    <property type="match status" value="1"/>
</dbReference>
<dbReference type="Proteomes" id="UP000192491">
    <property type="component" value="Unassembled WGS sequence"/>
</dbReference>
<name>A0A1Y1QLQ0_9GAMM</name>
<reference evidence="6 7" key="1">
    <citation type="submission" date="2017-01" db="EMBL/GenBank/DDBJ databases">
        <title>Novel large sulfur bacteria in the metagenomes of groundwater-fed chemosynthetic microbial mats in the Lake Huron basin.</title>
        <authorList>
            <person name="Sharrar A.M."/>
            <person name="Flood B.E."/>
            <person name="Bailey J.V."/>
            <person name="Jones D.S."/>
            <person name="Biddanda B."/>
            <person name="Ruberg S.A."/>
            <person name="Marcus D.N."/>
            <person name="Dick G.J."/>
        </authorList>
    </citation>
    <scope>NUCLEOTIDE SEQUENCE [LARGE SCALE GENOMIC DNA]</scope>
    <source>
        <strain evidence="6">A8</strain>
    </source>
</reference>
<dbReference type="CDD" id="cd02575">
    <property type="entry name" value="PseudoU_synth_EcTruD"/>
    <property type="match status" value="1"/>
</dbReference>
<dbReference type="Pfam" id="PF01142">
    <property type="entry name" value="TruD"/>
    <property type="match status" value="2"/>
</dbReference>
<evidence type="ECO:0000313" key="7">
    <source>
        <dbReference type="Proteomes" id="UP000192491"/>
    </source>
</evidence>
<dbReference type="GO" id="GO:0160150">
    <property type="term" value="F:tRNA pseudouridine(13) synthase activity"/>
    <property type="evidence" value="ECO:0007669"/>
    <property type="project" value="UniProtKB-EC"/>
</dbReference>
<evidence type="ECO:0000256" key="1">
    <source>
        <dbReference type="ARBA" id="ARBA00007953"/>
    </source>
</evidence>
<comment type="similarity">
    <text evidence="1 4">Belongs to the pseudouridine synthase TruD family.</text>
</comment>
<dbReference type="PANTHER" id="PTHR47811:SF1">
    <property type="entry name" value="TRNA PSEUDOURIDINE SYNTHASE D"/>
    <property type="match status" value="1"/>
</dbReference>
<dbReference type="InterPro" id="IPR020119">
    <property type="entry name" value="PsdUridine_synth_TruD_CS"/>
</dbReference>
<comment type="catalytic activity">
    <reaction evidence="4">
        <text>uridine(13) in tRNA = pseudouridine(13) in tRNA</text>
        <dbReference type="Rhea" id="RHEA:42540"/>
        <dbReference type="Rhea" id="RHEA-COMP:10105"/>
        <dbReference type="Rhea" id="RHEA-COMP:10106"/>
        <dbReference type="ChEBI" id="CHEBI:65314"/>
        <dbReference type="ChEBI" id="CHEBI:65315"/>
        <dbReference type="EC" id="5.4.99.27"/>
    </reaction>
</comment>
<comment type="function">
    <text evidence="4">Responsible for synthesis of pseudouridine from uracil-13 in transfer RNAs.</text>
</comment>
<dbReference type="GO" id="GO:0003723">
    <property type="term" value="F:RNA binding"/>
    <property type="evidence" value="ECO:0007669"/>
    <property type="project" value="InterPro"/>
</dbReference>
<accession>A0A1Y1QLQ0</accession>
<dbReference type="HAMAP" id="MF_01082">
    <property type="entry name" value="TruD"/>
    <property type="match status" value="1"/>
</dbReference>
<keyword evidence="3 4" id="KW-0413">Isomerase</keyword>
<dbReference type="EC" id="5.4.99.27" evidence="4"/>
<dbReference type="InterPro" id="IPR020103">
    <property type="entry name" value="PsdUridine_synth_cat_dom_sf"/>
</dbReference>
<dbReference type="EMBL" id="MTEJ01000167">
    <property type="protein sequence ID" value="OQX08715.1"/>
    <property type="molecule type" value="Genomic_DNA"/>
</dbReference>
<dbReference type="NCBIfam" id="NF002153">
    <property type="entry name" value="PRK00984.1-2"/>
    <property type="match status" value="1"/>
</dbReference>
<dbReference type="SUPFAM" id="SSF55120">
    <property type="entry name" value="Pseudouridine synthase"/>
    <property type="match status" value="1"/>
</dbReference>
<protein>
    <recommendedName>
        <fullName evidence="4">tRNA pseudouridine synthase D</fullName>
        <ecNumber evidence="4">5.4.99.27</ecNumber>
    </recommendedName>
    <alternativeName>
        <fullName evidence="4">tRNA pseudouridine(13) synthase</fullName>
    </alternativeName>
    <alternativeName>
        <fullName evidence="4">tRNA pseudouridylate synthase D</fullName>
    </alternativeName>
    <alternativeName>
        <fullName evidence="4">tRNA-uridine isomerase D</fullName>
    </alternativeName>
</protein>
<evidence type="ECO:0000313" key="6">
    <source>
        <dbReference type="EMBL" id="OQX08715.1"/>
    </source>
</evidence>
<comment type="caution">
    <text evidence="6">The sequence shown here is derived from an EMBL/GenBank/DDBJ whole genome shotgun (WGS) entry which is preliminary data.</text>
</comment>
<dbReference type="GO" id="GO:0031119">
    <property type="term" value="P:tRNA pseudouridine synthesis"/>
    <property type="evidence" value="ECO:0007669"/>
    <property type="project" value="UniProtKB-UniRule"/>
</dbReference>
<dbReference type="InterPro" id="IPR043165">
    <property type="entry name" value="TruD_insert_sf"/>
</dbReference>
<dbReference type="Gene3D" id="3.30.2350.20">
    <property type="entry name" value="TruD, catalytic domain"/>
    <property type="match status" value="1"/>
</dbReference>
<dbReference type="InterPro" id="IPR050170">
    <property type="entry name" value="TruD_pseudoU_synthase"/>
</dbReference>
<dbReference type="PANTHER" id="PTHR47811">
    <property type="entry name" value="TRNA PSEUDOURIDINE SYNTHASE D"/>
    <property type="match status" value="1"/>
</dbReference>
<evidence type="ECO:0000256" key="2">
    <source>
        <dbReference type="ARBA" id="ARBA00022694"/>
    </source>
</evidence>
<dbReference type="InterPro" id="IPR011760">
    <property type="entry name" value="PsdUridine_synth_TruD_insert"/>
</dbReference>
<evidence type="ECO:0000256" key="4">
    <source>
        <dbReference type="HAMAP-Rule" id="MF_01082"/>
    </source>
</evidence>
<dbReference type="InterPro" id="IPR001656">
    <property type="entry name" value="PsdUridine_synth_TruD"/>
</dbReference>
<dbReference type="AlphaFoldDB" id="A0A1Y1QLQ0"/>
<dbReference type="PROSITE" id="PS50984">
    <property type="entry name" value="TRUD"/>
    <property type="match status" value="1"/>
</dbReference>
<dbReference type="InterPro" id="IPR042214">
    <property type="entry name" value="TruD_catalytic"/>
</dbReference>
<dbReference type="GO" id="GO:0005829">
    <property type="term" value="C:cytosol"/>
    <property type="evidence" value="ECO:0007669"/>
    <property type="project" value="TreeGrafter"/>
</dbReference>
<dbReference type="PROSITE" id="PS01268">
    <property type="entry name" value="UPF0024"/>
    <property type="match status" value="1"/>
</dbReference>
<keyword evidence="2 4" id="KW-0819">tRNA processing</keyword>
<proteinExistence type="inferred from homology"/>
<feature type="active site" description="Nucleophile" evidence="4">
    <location>
        <position position="83"/>
    </location>
</feature>
<organism evidence="6 7">
    <name type="scientific">Thiothrix lacustris</name>
    <dbReference type="NCBI Taxonomy" id="525917"/>
    <lineage>
        <taxon>Bacteria</taxon>
        <taxon>Pseudomonadati</taxon>
        <taxon>Pseudomonadota</taxon>
        <taxon>Gammaproteobacteria</taxon>
        <taxon>Thiotrichales</taxon>
        <taxon>Thiotrichaceae</taxon>
        <taxon>Thiothrix</taxon>
    </lineage>
</organism>
<evidence type="ECO:0000259" key="5">
    <source>
        <dbReference type="PROSITE" id="PS50984"/>
    </source>
</evidence>
<evidence type="ECO:0000256" key="3">
    <source>
        <dbReference type="ARBA" id="ARBA00023235"/>
    </source>
</evidence>
<feature type="domain" description="TRUD" evidence="5">
    <location>
        <begin position="158"/>
        <end position="304"/>
    </location>
</feature>
<dbReference type="STRING" id="1123401.GCA_000621325_03081"/>
<gene>
    <name evidence="4" type="primary">truD</name>
    <name evidence="6" type="ORF">BWK73_24620</name>
</gene>